<evidence type="ECO:0000313" key="3">
    <source>
        <dbReference type="Proteomes" id="UP000266118"/>
    </source>
</evidence>
<dbReference type="OrthoDB" id="671785at2"/>
<evidence type="ECO:0000313" key="2">
    <source>
        <dbReference type="EMBL" id="AYD46410.1"/>
    </source>
</evidence>
<keyword evidence="1" id="KW-0472">Membrane</keyword>
<keyword evidence="1" id="KW-0812">Transmembrane</keyword>
<evidence type="ECO:0008006" key="4">
    <source>
        <dbReference type="Google" id="ProtNLM"/>
    </source>
</evidence>
<protein>
    <recommendedName>
        <fullName evidence="4">DUF4878 domain-containing protein</fullName>
    </recommendedName>
</protein>
<dbReference type="Proteomes" id="UP000266118">
    <property type="component" value="Chromosome"/>
</dbReference>
<keyword evidence="1" id="KW-1133">Transmembrane helix</keyword>
<reference evidence="2 3" key="1">
    <citation type="submission" date="2018-09" db="EMBL/GenBank/DDBJ databases">
        <title>Arachidicoccus sp. nov., a bacterium isolated from soil.</title>
        <authorList>
            <person name="Weon H.-Y."/>
            <person name="Kwon S.-W."/>
            <person name="Lee S.A."/>
        </authorList>
    </citation>
    <scope>NUCLEOTIDE SEQUENCE [LARGE SCALE GENOMIC DNA]</scope>
    <source>
        <strain evidence="2 3">KIS59-12</strain>
    </source>
</reference>
<feature type="transmembrane region" description="Helical" evidence="1">
    <location>
        <begin position="20"/>
        <end position="43"/>
    </location>
</feature>
<evidence type="ECO:0000256" key="1">
    <source>
        <dbReference type="SAM" id="Phobius"/>
    </source>
</evidence>
<organism evidence="2 3">
    <name type="scientific">Arachidicoccus soli</name>
    <dbReference type="NCBI Taxonomy" id="2341117"/>
    <lineage>
        <taxon>Bacteria</taxon>
        <taxon>Pseudomonadati</taxon>
        <taxon>Bacteroidota</taxon>
        <taxon>Chitinophagia</taxon>
        <taxon>Chitinophagales</taxon>
        <taxon>Chitinophagaceae</taxon>
        <taxon>Arachidicoccus</taxon>
    </lineage>
</organism>
<keyword evidence="3" id="KW-1185">Reference proteome</keyword>
<name>A0A386HLL7_9BACT</name>
<proteinExistence type="predicted"/>
<dbReference type="KEGG" id="ark:D6B99_01515"/>
<accession>A0A386HLL7</accession>
<gene>
    <name evidence="2" type="ORF">D6B99_01515</name>
</gene>
<sequence length="184" mass="21257">MCTFSNIQSFLKLSRKNISFLLTIAQGQTVLLLKAGISLFYSLEKAFKTLIMKKYLYICLSLFLMTSCGSDHYPSAENGLVASQYFVDACLKGDFKRAEFYILPDTANQQQLNRLKENYYKNSSDQRVEYRSANIIIEQDSVVNTNTEIITYKNSYDKIEHKLKATNKNGSWKIDVKYNENDKM</sequence>
<dbReference type="EMBL" id="CP032489">
    <property type="protein sequence ID" value="AYD46410.1"/>
    <property type="molecule type" value="Genomic_DNA"/>
</dbReference>
<dbReference type="AlphaFoldDB" id="A0A386HLL7"/>